<dbReference type="Pfam" id="PF07729">
    <property type="entry name" value="FCD"/>
    <property type="match status" value="1"/>
</dbReference>
<dbReference type="EMBL" id="CP002360">
    <property type="protein sequence ID" value="AEE97885.1"/>
    <property type="molecule type" value="Genomic_DNA"/>
</dbReference>
<dbReference type="PRINTS" id="PR00035">
    <property type="entry name" value="HTHGNTR"/>
</dbReference>
<dbReference type="AlphaFoldDB" id="F3ZZA3"/>
<keyword evidence="3" id="KW-0804">Transcription</keyword>
<accession>F3ZZA3</accession>
<sequence length="230" mass="25699">MQALTKPVKTGSVVKLILDRIKEALINKELKAGDYLPPEAELAKSLGVGKTSVREAIKMLEAMGVVEVRQGDGTFIKEKCDVNGINSLIFALLIEQGSNIEIFELREMFEPAYMLMAMKKATPEDIELIGDTIKLLEDNIRLGRQQAEDDLAFHYAILNSTHNPFVISIGSTVLELFKASIGTSMKRIPQTAVEDHKKIFKAFCDKNEMELFRAVMASFEGWKSSLEETK</sequence>
<dbReference type="PANTHER" id="PTHR43537">
    <property type="entry name" value="TRANSCRIPTIONAL REGULATOR, GNTR FAMILY"/>
    <property type="match status" value="1"/>
</dbReference>
<dbReference type="SUPFAM" id="SSF46785">
    <property type="entry name" value="Winged helix' DNA-binding domain"/>
    <property type="match status" value="1"/>
</dbReference>
<dbReference type="SMART" id="SM00345">
    <property type="entry name" value="HTH_GNTR"/>
    <property type="match status" value="1"/>
</dbReference>
<evidence type="ECO:0000259" key="4">
    <source>
        <dbReference type="PROSITE" id="PS50949"/>
    </source>
</evidence>
<dbReference type="InterPro" id="IPR000524">
    <property type="entry name" value="Tscrpt_reg_HTH_GntR"/>
</dbReference>
<dbReference type="InterPro" id="IPR008920">
    <property type="entry name" value="TF_FadR/GntR_C"/>
</dbReference>
<dbReference type="STRING" id="697281.Mahau_2750"/>
<dbReference type="RefSeq" id="WP_013782308.1">
    <property type="nucleotide sequence ID" value="NC_015520.1"/>
</dbReference>
<evidence type="ECO:0000256" key="1">
    <source>
        <dbReference type="ARBA" id="ARBA00023015"/>
    </source>
</evidence>
<keyword evidence="1" id="KW-0805">Transcription regulation</keyword>
<dbReference type="InterPro" id="IPR036388">
    <property type="entry name" value="WH-like_DNA-bd_sf"/>
</dbReference>
<evidence type="ECO:0000256" key="3">
    <source>
        <dbReference type="ARBA" id="ARBA00023163"/>
    </source>
</evidence>
<dbReference type="CDD" id="cd07377">
    <property type="entry name" value="WHTH_GntR"/>
    <property type="match status" value="1"/>
</dbReference>
<dbReference type="PANTHER" id="PTHR43537:SF5">
    <property type="entry name" value="UXU OPERON TRANSCRIPTIONAL REGULATOR"/>
    <property type="match status" value="1"/>
</dbReference>
<evidence type="ECO:0000256" key="2">
    <source>
        <dbReference type="ARBA" id="ARBA00023125"/>
    </source>
</evidence>
<evidence type="ECO:0000313" key="5">
    <source>
        <dbReference type="EMBL" id="AEE97885.1"/>
    </source>
</evidence>
<dbReference type="Proteomes" id="UP000008457">
    <property type="component" value="Chromosome"/>
</dbReference>
<keyword evidence="6" id="KW-1185">Reference proteome</keyword>
<reference evidence="5 6" key="2">
    <citation type="journal article" date="2011" name="Stand. Genomic Sci.">
        <title>Complete genome sequence of Mahella australiensis type strain (50-1 BON).</title>
        <authorList>
            <person name="Sikorski J."/>
            <person name="Teshima H."/>
            <person name="Nolan M."/>
            <person name="Lucas S."/>
            <person name="Hammon N."/>
            <person name="Deshpande S."/>
            <person name="Cheng J.F."/>
            <person name="Pitluck S."/>
            <person name="Liolios K."/>
            <person name="Pagani I."/>
            <person name="Ivanova N."/>
            <person name="Huntemann M."/>
            <person name="Mavromatis K."/>
            <person name="Ovchinikova G."/>
            <person name="Pati A."/>
            <person name="Tapia R."/>
            <person name="Han C."/>
            <person name="Goodwin L."/>
            <person name="Chen A."/>
            <person name="Palaniappan K."/>
            <person name="Land M."/>
            <person name="Hauser L."/>
            <person name="Ngatchou-Djao O.D."/>
            <person name="Rohde M."/>
            <person name="Pukall R."/>
            <person name="Spring S."/>
            <person name="Abt B."/>
            <person name="Goker M."/>
            <person name="Detter J.C."/>
            <person name="Woyke T."/>
            <person name="Bristow J."/>
            <person name="Markowitz V."/>
            <person name="Hugenholtz P."/>
            <person name="Eisen J.A."/>
            <person name="Kyrpides N.C."/>
            <person name="Klenk H.P."/>
            <person name="Lapidus A."/>
        </authorList>
    </citation>
    <scope>NUCLEOTIDE SEQUENCE [LARGE SCALE GENOMIC DNA]</scope>
    <source>
        <strain evidence="6">DSM 15567 / CIP 107919 / 50-1 BON</strain>
    </source>
</reference>
<dbReference type="GO" id="GO:0003700">
    <property type="term" value="F:DNA-binding transcription factor activity"/>
    <property type="evidence" value="ECO:0007669"/>
    <property type="project" value="InterPro"/>
</dbReference>
<dbReference type="Pfam" id="PF00392">
    <property type="entry name" value="GntR"/>
    <property type="match status" value="1"/>
</dbReference>
<name>F3ZZA3_MAHA5</name>
<dbReference type="PROSITE" id="PS50949">
    <property type="entry name" value="HTH_GNTR"/>
    <property type="match status" value="1"/>
</dbReference>
<feature type="domain" description="HTH gntR-type" evidence="4">
    <location>
        <begin position="11"/>
        <end position="79"/>
    </location>
</feature>
<dbReference type="Gene3D" id="1.10.10.10">
    <property type="entry name" value="Winged helix-like DNA-binding domain superfamily/Winged helix DNA-binding domain"/>
    <property type="match status" value="1"/>
</dbReference>
<keyword evidence="2" id="KW-0238">DNA-binding</keyword>
<dbReference type="KEGG" id="mas:Mahau_2750"/>
<dbReference type="Gene3D" id="1.20.120.530">
    <property type="entry name" value="GntR ligand-binding domain-like"/>
    <property type="match status" value="1"/>
</dbReference>
<dbReference type="eggNOG" id="COG2186">
    <property type="taxonomic scope" value="Bacteria"/>
</dbReference>
<reference evidence="6" key="1">
    <citation type="submission" date="2010-11" db="EMBL/GenBank/DDBJ databases">
        <title>The complete genome of Mahella australiensis DSM 15567.</title>
        <authorList>
            <consortium name="US DOE Joint Genome Institute (JGI-PGF)"/>
            <person name="Lucas S."/>
            <person name="Copeland A."/>
            <person name="Lapidus A."/>
            <person name="Bruce D."/>
            <person name="Goodwin L."/>
            <person name="Pitluck S."/>
            <person name="Kyrpides N."/>
            <person name="Mavromatis K."/>
            <person name="Pagani I."/>
            <person name="Ivanova N."/>
            <person name="Teshima H."/>
            <person name="Brettin T."/>
            <person name="Detter J.C."/>
            <person name="Han C."/>
            <person name="Tapia R."/>
            <person name="Land M."/>
            <person name="Hauser L."/>
            <person name="Markowitz V."/>
            <person name="Cheng J.-F."/>
            <person name="Hugenholtz P."/>
            <person name="Woyke T."/>
            <person name="Wu D."/>
            <person name="Spring S."/>
            <person name="Pukall R."/>
            <person name="Steenblock K."/>
            <person name="Schneider S."/>
            <person name="Klenk H.-P."/>
            <person name="Eisen J.A."/>
        </authorList>
    </citation>
    <scope>NUCLEOTIDE SEQUENCE [LARGE SCALE GENOMIC DNA]</scope>
    <source>
        <strain evidence="6">DSM 15567 / CIP 107919 / 50-1 BON</strain>
    </source>
</reference>
<dbReference type="GO" id="GO:0003677">
    <property type="term" value="F:DNA binding"/>
    <property type="evidence" value="ECO:0007669"/>
    <property type="project" value="UniProtKB-KW"/>
</dbReference>
<gene>
    <name evidence="5" type="ordered locus">Mahau_2750</name>
</gene>
<dbReference type="SMART" id="SM00895">
    <property type="entry name" value="FCD"/>
    <property type="match status" value="1"/>
</dbReference>
<protein>
    <submittedName>
        <fullName evidence="5">Regulatory protein GntR HTH</fullName>
    </submittedName>
</protein>
<proteinExistence type="predicted"/>
<dbReference type="HOGENOM" id="CLU_017584_9_3_9"/>
<evidence type="ECO:0000313" key="6">
    <source>
        <dbReference type="Proteomes" id="UP000008457"/>
    </source>
</evidence>
<dbReference type="InterPro" id="IPR011711">
    <property type="entry name" value="GntR_C"/>
</dbReference>
<dbReference type="OrthoDB" id="9799482at2"/>
<organism evidence="5 6">
    <name type="scientific">Mahella australiensis (strain DSM 15567 / CIP 107919 / 50-1 BON)</name>
    <dbReference type="NCBI Taxonomy" id="697281"/>
    <lineage>
        <taxon>Bacteria</taxon>
        <taxon>Bacillati</taxon>
        <taxon>Bacillota</taxon>
        <taxon>Clostridia</taxon>
        <taxon>Thermoanaerobacterales</taxon>
        <taxon>Thermoanaerobacterales Family IV. Incertae Sedis</taxon>
        <taxon>Mahella</taxon>
    </lineage>
</organism>
<dbReference type="InterPro" id="IPR036390">
    <property type="entry name" value="WH_DNA-bd_sf"/>
</dbReference>
<dbReference type="SUPFAM" id="SSF48008">
    <property type="entry name" value="GntR ligand-binding domain-like"/>
    <property type="match status" value="1"/>
</dbReference>